<name>A0A6N2W0G0_9FIRM</name>
<organism evidence="1">
    <name type="scientific">[Clostridium] nexile</name>
    <dbReference type="NCBI Taxonomy" id="29361"/>
    <lineage>
        <taxon>Bacteria</taxon>
        <taxon>Bacillati</taxon>
        <taxon>Bacillota</taxon>
        <taxon>Clostridia</taxon>
        <taxon>Lachnospirales</taxon>
        <taxon>Lachnospiraceae</taxon>
        <taxon>Tyzzerella</taxon>
    </lineage>
</organism>
<protein>
    <recommendedName>
        <fullName evidence="2">Gallidermin/nisin family lantibiotic</fullName>
    </recommendedName>
</protein>
<evidence type="ECO:0000313" key="1">
    <source>
        <dbReference type="EMBL" id="VYT35463.1"/>
    </source>
</evidence>
<evidence type="ECO:0008006" key="2">
    <source>
        <dbReference type="Google" id="ProtNLM"/>
    </source>
</evidence>
<accession>A0A6N2W0G0</accession>
<reference evidence="1" key="1">
    <citation type="submission" date="2019-11" db="EMBL/GenBank/DDBJ databases">
        <authorList>
            <person name="Feng L."/>
        </authorList>
    </citation>
    <scope>NUCLEOTIDE SEQUENCE</scope>
    <source>
        <strain evidence="1">CnexileLFYP112</strain>
    </source>
</reference>
<proteinExistence type="predicted"/>
<dbReference type="EMBL" id="CACRTG010000041">
    <property type="protein sequence ID" value="VYT35463.1"/>
    <property type="molecule type" value="Genomic_DNA"/>
</dbReference>
<dbReference type="AlphaFoldDB" id="A0A6N2W0G0"/>
<gene>
    <name evidence="1" type="ORF">CNLFYP112_03032</name>
</gene>
<sequence>MPKFDDFDLDVNSKKDDAGNNAQTRIATSYMLCTPGTCHDNCKPTAWFCSNACITKTCITCA</sequence>